<proteinExistence type="inferred from homology"/>
<reference evidence="2" key="1">
    <citation type="submission" date="2020-05" db="EMBL/GenBank/DDBJ databases">
        <authorList>
            <person name="Chiriac C."/>
            <person name="Salcher M."/>
            <person name="Ghai R."/>
            <person name="Kavagutti S V."/>
        </authorList>
    </citation>
    <scope>NUCLEOTIDE SEQUENCE</scope>
</reference>
<dbReference type="Gene3D" id="3.90.226.10">
    <property type="entry name" value="2-enoyl-CoA Hydratase, Chain A, domain 1"/>
    <property type="match status" value="1"/>
</dbReference>
<gene>
    <name evidence="2" type="ORF">UFOPK3376_01286</name>
</gene>
<dbReference type="InterPro" id="IPR014748">
    <property type="entry name" value="Enoyl-CoA_hydra_C"/>
</dbReference>
<evidence type="ECO:0000256" key="1">
    <source>
        <dbReference type="ARBA" id="ARBA00005254"/>
    </source>
</evidence>
<dbReference type="SUPFAM" id="SSF52096">
    <property type="entry name" value="ClpP/crotonase"/>
    <property type="match status" value="1"/>
</dbReference>
<organism evidence="2">
    <name type="scientific">freshwater metagenome</name>
    <dbReference type="NCBI Taxonomy" id="449393"/>
    <lineage>
        <taxon>unclassified sequences</taxon>
        <taxon>metagenomes</taxon>
        <taxon>ecological metagenomes</taxon>
    </lineage>
</organism>
<dbReference type="InterPro" id="IPR051683">
    <property type="entry name" value="Enoyl-CoA_Hydratase/Isomerase"/>
</dbReference>
<accession>A0A6J7EBM1</accession>
<comment type="similarity">
    <text evidence="1">Belongs to the enoyl-CoA hydratase/isomerase family.</text>
</comment>
<dbReference type="PANTHER" id="PTHR42964:SF1">
    <property type="entry name" value="POLYKETIDE BIOSYNTHESIS ENOYL-COA HYDRATASE PKSH-RELATED"/>
    <property type="match status" value="1"/>
</dbReference>
<dbReference type="InterPro" id="IPR001753">
    <property type="entry name" value="Enoyl-CoA_hydra/iso"/>
</dbReference>
<dbReference type="Gene3D" id="1.10.12.10">
    <property type="entry name" value="Lyase 2-enoyl-coa Hydratase, Chain A, domain 2"/>
    <property type="match status" value="1"/>
</dbReference>
<dbReference type="EMBL" id="CAFBLP010000027">
    <property type="protein sequence ID" value="CAB4878600.1"/>
    <property type="molecule type" value="Genomic_DNA"/>
</dbReference>
<evidence type="ECO:0000313" key="2">
    <source>
        <dbReference type="EMBL" id="CAB4878600.1"/>
    </source>
</evidence>
<dbReference type="InterPro" id="IPR029045">
    <property type="entry name" value="ClpP/crotonase-like_dom_sf"/>
</dbReference>
<dbReference type="PANTHER" id="PTHR42964">
    <property type="entry name" value="ENOYL-COA HYDRATASE"/>
    <property type="match status" value="1"/>
</dbReference>
<dbReference type="AlphaFoldDB" id="A0A6J7EBM1"/>
<dbReference type="CDD" id="cd06558">
    <property type="entry name" value="crotonase-like"/>
    <property type="match status" value="1"/>
</dbReference>
<protein>
    <submittedName>
        <fullName evidence="2">Unannotated protein</fullName>
    </submittedName>
</protein>
<dbReference type="Pfam" id="PF00378">
    <property type="entry name" value="ECH_1"/>
    <property type="match status" value="1"/>
</dbReference>
<sequence length="252" mass="26646">MSVIETTLHNGVMTITLADIERRNSLSAQLTSELIPALDFADNDPEVRVVVLTNAGTVFCAGANLSERSSGDPKAGNLDPRSIFGRFRHSPKPYVGRIAGHCVAGGMGLMAAMDISVAVDHAKFGFTEVRVGVAPAMISVICLPKMHPADARSTFLRGNRFSAAEAARMGLINSAVPADQLDAEIDLIVSDLLAGEPGAIAASKQLLAVVPTLSEDDAFTWTAELSANLFASDAAREGMAAYLEKRPAPWVR</sequence>
<name>A0A6J7EBM1_9ZZZZ</name>